<reference evidence="1 2" key="1">
    <citation type="journal article" date="2017" name="Mol. Biol. Evol.">
        <title>The 4-celled Tetrabaena socialis nuclear genome reveals the essential components for genetic control of cell number at the origin of multicellularity in the volvocine lineage.</title>
        <authorList>
            <person name="Featherston J."/>
            <person name="Arakaki Y."/>
            <person name="Hanschen E.R."/>
            <person name="Ferris P.J."/>
            <person name="Michod R.E."/>
            <person name="Olson B.J.S.C."/>
            <person name="Nozaki H."/>
            <person name="Durand P.M."/>
        </authorList>
    </citation>
    <scope>NUCLEOTIDE SEQUENCE [LARGE SCALE GENOMIC DNA]</scope>
    <source>
        <strain evidence="1 2">NIES-571</strain>
    </source>
</reference>
<dbReference type="AlphaFoldDB" id="A0A2J8A753"/>
<dbReference type="Proteomes" id="UP000236333">
    <property type="component" value="Unassembled WGS sequence"/>
</dbReference>
<gene>
    <name evidence="1" type="ORF">TSOC_005121</name>
</gene>
<dbReference type="GO" id="GO:0043138">
    <property type="term" value="F:3'-5' DNA helicase activity"/>
    <property type="evidence" value="ECO:0007669"/>
    <property type="project" value="TreeGrafter"/>
</dbReference>
<keyword evidence="2" id="KW-1185">Reference proteome</keyword>
<dbReference type="Gene3D" id="3.40.50.300">
    <property type="entry name" value="P-loop containing nucleotide triphosphate hydrolases"/>
    <property type="match status" value="2"/>
</dbReference>
<sequence>MQSKFRRTEVAFAKLTGCVSQRIADAVVDGKVIEFQHSYMDAAEAAQQFNDYGLHGRTLVWVVDGNEGVEVSPFAAGNLIKFNASWKHASFLDCAHVFLNVGDDVYRFAPRDVKSEMVIVREQRSVAELVDSLEQATDIWDASPMPQCTLFHSQQGAGVGKTFKSVQLLNDAKWMSKTTFVYLTKQHTAKVVIFEELMSQIKGGHLEQLSECDVNGKSNQYRISWEVEGVERQAVIGTVDSFMVAIGNKDVSGPGFFTRIVESVASGVVNTRKNGAIRYAQDRLLLNKECMIVIDEAQDLGVVYLDAIVKVMAATHIDVFLIGDKMQSILGSPNVFTHLETNDLPNVDIVKDVGRNLCRRFRDPRLAPFVNSIVPFNRFGLPAIEVDATQEVDAPHQYFLDKFEDPRYQEVALRDEYWASVVRHRERYHEFVRVHRSDEGKSIDLLESEHAARILSIHASKGSGRAVVFVLGLEERVLRLFSDETGDLKYESLIHVAVTRMKRKLYLGIGKTVDDVRRRLDGCEVERAAGIRPLIYGAGVKLEHLVDAVRLGGHFDELNDAIRPVWGAVNARKPPSKPKPIVDMGHHLVRSVVFHFEILKNILNHETVHRDDEFKDQFLTQLRRVARSEIQECRGRAEYNDALKAIQDRRDRAVAKARRDRIPMLLFSFSGREHSKFQKYEKLILDIMRNVKRKIVEDDKRRLFSSLCPLEATVLMYMLRVQNGGQYNEPCATDLYNLVHCFAECFASTEHESHSDYGCKCNEHFGAASSSSAPPLSDGAHPNVRRSIAGHYEVLCRVRATYQRAKELVAAELPDSGTFRYNIDHYIRFRDKKCPFRVSTECGIIGQSDKYVLHIILKPQLNELNFFDVMLLAMYQAFCISSTPPAADDADDPGNRIKYHGKRVFTCVVSMDTDEPTLVELPVQSTALARGMSDALFDHYSRQHRVLHEFYIYCRTNKPSNVSSTEHAREEMGEDLLSYVRDYFYDVEKEIRASSGQARMAVVERMLDNREQFAANLDEYLRISIADFMRDLSDVVDF</sequence>
<evidence type="ECO:0008006" key="3">
    <source>
        <dbReference type="Google" id="ProtNLM"/>
    </source>
</evidence>
<dbReference type="Pfam" id="PF13245">
    <property type="entry name" value="AAA_19"/>
    <property type="match status" value="1"/>
</dbReference>
<dbReference type="GO" id="GO:0000725">
    <property type="term" value="P:recombinational repair"/>
    <property type="evidence" value="ECO:0007669"/>
    <property type="project" value="TreeGrafter"/>
</dbReference>
<dbReference type="SUPFAM" id="SSF52540">
    <property type="entry name" value="P-loop containing nucleoside triphosphate hydrolases"/>
    <property type="match status" value="1"/>
</dbReference>
<dbReference type="InterPro" id="IPR027417">
    <property type="entry name" value="P-loop_NTPase"/>
</dbReference>
<name>A0A2J8A753_9CHLO</name>
<comment type="caution">
    <text evidence="1">The sequence shown here is derived from an EMBL/GenBank/DDBJ whole genome shotgun (WGS) entry which is preliminary data.</text>
</comment>
<dbReference type="GO" id="GO:0005524">
    <property type="term" value="F:ATP binding"/>
    <property type="evidence" value="ECO:0007669"/>
    <property type="project" value="InterPro"/>
</dbReference>
<dbReference type="EMBL" id="PGGS01000133">
    <property type="protein sequence ID" value="PNH08351.1"/>
    <property type="molecule type" value="Genomic_DNA"/>
</dbReference>
<evidence type="ECO:0000313" key="2">
    <source>
        <dbReference type="Proteomes" id="UP000236333"/>
    </source>
</evidence>
<accession>A0A2J8A753</accession>
<organism evidence="1 2">
    <name type="scientific">Tetrabaena socialis</name>
    <dbReference type="NCBI Taxonomy" id="47790"/>
    <lineage>
        <taxon>Eukaryota</taxon>
        <taxon>Viridiplantae</taxon>
        <taxon>Chlorophyta</taxon>
        <taxon>core chlorophytes</taxon>
        <taxon>Chlorophyceae</taxon>
        <taxon>CS clade</taxon>
        <taxon>Chlamydomonadales</taxon>
        <taxon>Tetrabaenaceae</taxon>
        <taxon>Tetrabaena</taxon>
    </lineage>
</organism>
<proteinExistence type="predicted"/>
<protein>
    <recommendedName>
        <fullName evidence="3">DNA helicase</fullName>
    </recommendedName>
</protein>
<dbReference type="InterPro" id="IPR000212">
    <property type="entry name" value="DNA_helicase_UvrD/REP"/>
</dbReference>
<dbReference type="PANTHER" id="PTHR11070">
    <property type="entry name" value="UVRD / RECB / PCRA DNA HELICASE FAMILY MEMBER"/>
    <property type="match status" value="1"/>
</dbReference>
<dbReference type="GO" id="GO:0003677">
    <property type="term" value="F:DNA binding"/>
    <property type="evidence" value="ECO:0007669"/>
    <property type="project" value="InterPro"/>
</dbReference>
<evidence type="ECO:0000313" key="1">
    <source>
        <dbReference type="EMBL" id="PNH08351.1"/>
    </source>
</evidence>
<dbReference type="PANTHER" id="PTHR11070:SF2">
    <property type="entry name" value="ATP-DEPENDENT DNA HELICASE SRS2"/>
    <property type="match status" value="1"/>
</dbReference>